<organism evidence="2 3">
    <name type="scientific">Halorussus aquaticus</name>
    <dbReference type="NCBI Taxonomy" id="2953748"/>
    <lineage>
        <taxon>Archaea</taxon>
        <taxon>Methanobacteriati</taxon>
        <taxon>Methanobacteriota</taxon>
        <taxon>Stenosarchaea group</taxon>
        <taxon>Halobacteria</taxon>
        <taxon>Halobacteriales</taxon>
        <taxon>Haladaptataceae</taxon>
        <taxon>Halorussus</taxon>
    </lineage>
</organism>
<accession>A0ABD5QA29</accession>
<dbReference type="SUPFAM" id="SSF46785">
    <property type="entry name" value="Winged helix' DNA-binding domain"/>
    <property type="match status" value="1"/>
</dbReference>
<protein>
    <submittedName>
        <fullName evidence="2">Nucleotidyltransferase domain-containing protein</fullName>
    </submittedName>
</protein>
<reference evidence="2 3" key="1">
    <citation type="journal article" date="2019" name="Int. J. Syst. Evol. Microbiol.">
        <title>The Global Catalogue of Microorganisms (GCM) 10K type strain sequencing project: providing services to taxonomists for standard genome sequencing and annotation.</title>
        <authorList>
            <consortium name="The Broad Institute Genomics Platform"/>
            <consortium name="The Broad Institute Genome Sequencing Center for Infectious Disease"/>
            <person name="Wu L."/>
            <person name="Ma J."/>
        </authorList>
    </citation>
    <scope>NUCLEOTIDE SEQUENCE [LARGE SCALE GENOMIC DNA]</scope>
    <source>
        <strain evidence="2 3">XZYJ18</strain>
    </source>
</reference>
<evidence type="ECO:0000313" key="2">
    <source>
        <dbReference type="EMBL" id="MFC4826819.1"/>
    </source>
</evidence>
<comment type="caution">
    <text evidence="2">The sequence shown here is derived from an EMBL/GenBank/DDBJ whole genome shotgun (WGS) entry which is preliminary data.</text>
</comment>
<dbReference type="CDD" id="cd05403">
    <property type="entry name" value="NT_KNTase_like"/>
    <property type="match status" value="1"/>
</dbReference>
<dbReference type="EMBL" id="JBHSHT010000003">
    <property type="protein sequence ID" value="MFC4826819.1"/>
    <property type="molecule type" value="Genomic_DNA"/>
</dbReference>
<dbReference type="Gene3D" id="3.30.460.10">
    <property type="entry name" value="Beta Polymerase, domain 2"/>
    <property type="match status" value="1"/>
</dbReference>
<dbReference type="Pfam" id="PF18765">
    <property type="entry name" value="Polbeta"/>
    <property type="match status" value="1"/>
</dbReference>
<dbReference type="AlphaFoldDB" id="A0ABD5QA29"/>
<dbReference type="SUPFAM" id="SSF81301">
    <property type="entry name" value="Nucleotidyltransferase"/>
    <property type="match status" value="1"/>
</dbReference>
<dbReference type="PANTHER" id="PTHR33933">
    <property type="entry name" value="NUCLEOTIDYLTRANSFERASE"/>
    <property type="match status" value="1"/>
</dbReference>
<dbReference type="GeneID" id="73047958"/>
<evidence type="ECO:0000313" key="3">
    <source>
        <dbReference type="Proteomes" id="UP001595945"/>
    </source>
</evidence>
<gene>
    <name evidence="2" type="ORF">ACFO9K_21430</name>
</gene>
<proteinExistence type="predicted"/>
<dbReference type="CDD" id="cd00090">
    <property type="entry name" value="HTH_ARSR"/>
    <property type="match status" value="1"/>
</dbReference>
<dbReference type="InterPro" id="IPR052548">
    <property type="entry name" value="Type_VII_TA_antitoxin"/>
</dbReference>
<dbReference type="InterPro" id="IPR041633">
    <property type="entry name" value="Polbeta"/>
</dbReference>
<dbReference type="Proteomes" id="UP001595945">
    <property type="component" value="Unassembled WGS sequence"/>
</dbReference>
<evidence type="ECO:0000259" key="1">
    <source>
        <dbReference type="Pfam" id="PF18765"/>
    </source>
</evidence>
<dbReference type="PANTHER" id="PTHR33933:SF1">
    <property type="entry name" value="PROTEIN ADENYLYLTRANSFERASE MNTA-RELATED"/>
    <property type="match status" value="1"/>
</dbReference>
<keyword evidence="3" id="KW-1185">Reference proteome</keyword>
<name>A0ABD5QA29_9EURY</name>
<sequence length="230" mass="25648">MKGNANMGSGGGSTISLDIPAQEPNLFKSQAVHEILSFLTRYHTDEFSITELGDAVDYSQPTISKAVDILAANDLVVTRREGNVKNVHINRGRLSRSDDPVLQIPQPEFHKPVRTAVTELLENLDGVVGVVLYGSVARGDADRRSDIDLWVLVEEDRMANQRTANRVRQDLEDHEFDTGRYAYDIDVESLPAVPNYTDELQDVLSDGLVVHDTEKFETVRKMVFHGALDE</sequence>
<dbReference type="Gene3D" id="1.10.10.10">
    <property type="entry name" value="Winged helix-like DNA-binding domain superfamily/Winged helix DNA-binding domain"/>
    <property type="match status" value="1"/>
</dbReference>
<dbReference type="InterPro" id="IPR036388">
    <property type="entry name" value="WH-like_DNA-bd_sf"/>
</dbReference>
<feature type="domain" description="Polymerase beta nucleotidyltransferase" evidence="1">
    <location>
        <begin position="117"/>
        <end position="190"/>
    </location>
</feature>
<dbReference type="InterPro" id="IPR043519">
    <property type="entry name" value="NT_sf"/>
</dbReference>
<dbReference type="InterPro" id="IPR011991">
    <property type="entry name" value="ArsR-like_HTH"/>
</dbReference>
<dbReference type="InterPro" id="IPR036390">
    <property type="entry name" value="WH_DNA-bd_sf"/>
</dbReference>
<dbReference type="RefSeq" id="WP_254270774.1">
    <property type="nucleotide sequence ID" value="NZ_CP100403.1"/>
</dbReference>